<accession>A0A3D8GKK8</accession>
<dbReference type="GO" id="GO:0043937">
    <property type="term" value="P:regulation of sporulation"/>
    <property type="evidence" value="ECO:0007669"/>
    <property type="project" value="InterPro"/>
</dbReference>
<gene>
    <name evidence="1" type="ORF">DRW41_21385</name>
</gene>
<dbReference type="RefSeq" id="WP_115454047.1">
    <property type="nucleotide sequence ID" value="NZ_QNQT01000017.1"/>
</dbReference>
<dbReference type="EMBL" id="QNQT01000017">
    <property type="protein sequence ID" value="RDU34871.1"/>
    <property type="molecule type" value="Genomic_DNA"/>
</dbReference>
<comment type="caution">
    <text evidence="1">The sequence shown here is derived from an EMBL/GenBank/DDBJ whole genome shotgun (WGS) entry which is preliminary data.</text>
</comment>
<dbReference type="Proteomes" id="UP000257144">
    <property type="component" value="Unassembled WGS sequence"/>
</dbReference>
<dbReference type="InterPro" id="IPR036638">
    <property type="entry name" value="HLH_DNA-bd_sf"/>
</dbReference>
<dbReference type="GO" id="GO:0046983">
    <property type="term" value="F:protein dimerization activity"/>
    <property type="evidence" value="ECO:0007669"/>
    <property type="project" value="InterPro"/>
</dbReference>
<dbReference type="InterPro" id="IPR037208">
    <property type="entry name" value="Spo0E-like_sf"/>
</dbReference>
<keyword evidence="2" id="KW-1185">Reference proteome</keyword>
<name>A0A3D8GKK8_9BACI</name>
<sequence>MHCQLSRLAREIETSRREMVQLASKASLTDRNVIEASTKLDSLLNTYHLMINQK</sequence>
<dbReference type="InterPro" id="IPR018540">
    <property type="entry name" value="Spo0E-like"/>
</dbReference>
<evidence type="ECO:0000313" key="2">
    <source>
        <dbReference type="Proteomes" id="UP000257144"/>
    </source>
</evidence>
<proteinExistence type="predicted"/>
<evidence type="ECO:0000313" key="1">
    <source>
        <dbReference type="EMBL" id="RDU34871.1"/>
    </source>
</evidence>
<dbReference type="OrthoDB" id="2649371at2"/>
<dbReference type="SUPFAM" id="SSF140500">
    <property type="entry name" value="BAS1536-like"/>
    <property type="match status" value="1"/>
</dbReference>
<protein>
    <submittedName>
        <fullName evidence="1">Aspartyl-phosphate phosphatase Spo0E family protein</fullName>
    </submittedName>
</protein>
<dbReference type="Pfam" id="PF09388">
    <property type="entry name" value="SpoOE-like"/>
    <property type="match status" value="1"/>
</dbReference>
<dbReference type="AlphaFoldDB" id="A0A3D8GKK8"/>
<organism evidence="1 2">
    <name type="scientific">Neobacillus piezotolerans</name>
    <dbReference type="NCBI Taxonomy" id="2259171"/>
    <lineage>
        <taxon>Bacteria</taxon>
        <taxon>Bacillati</taxon>
        <taxon>Bacillota</taxon>
        <taxon>Bacilli</taxon>
        <taxon>Bacillales</taxon>
        <taxon>Bacillaceae</taxon>
        <taxon>Neobacillus</taxon>
    </lineage>
</organism>
<reference evidence="1 2" key="1">
    <citation type="submission" date="2018-07" db="EMBL/GenBank/DDBJ databases">
        <title>Bacillus sp. YLB-04 draft genome sequence.</title>
        <authorList>
            <person name="Yu L."/>
            <person name="Tang X."/>
        </authorList>
    </citation>
    <scope>NUCLEOTIDE SEQUENCE [LARGE SCALE GENOMIC DNA]</scope>
    <source>
        <strain evidence="1 2">YLB-04</strain>
    </source>
</reference>
<dbReference type="Gene3D" id="4.10.280.10">
    <property type="entry name" value="Helix-loop-helix DNA-binding domain"/>
    <property type="match status" value="1"/>
</dbReference>